<dbReference type="PANTHER" id="PTHR45947:SF3">
    <property type="entry name" value="SULFOQUINOVOSYL TRANSFERASE SQD2"/>
    <property type="match status" value="1"/>
</dbReference>
<sequence length="346" mass="39601">MKTLVITNDYSPKKGGISTYIQSFCKNLNFETYIYAPNWAEGENVINSQYSFIFSGKRFFREINDIVNKKDIEIIIHASSNPQFLLVNQLAKIDCKQYMIIHGAEFNIINSIPLIKNVMRRSFNALEKIFTVSFFTARKLEDITETEVVLIGAGVESNEFSKEYKKNDKLTIGVSSRFVSRKKIDWVIDALHDLKMDGMNVDLKIFGFGKLEKYLRKLSDVSSQNIEFYHDENEESLTNFYKEIDLFAMPAKSRFFGKEFEGLGLVYLEAGSFGLPILVGSSGGAFETIIPGKTGFIVGSRRDIYDGVKYFYDNPEEVESFGKRSRDFVTSNFSWEKTINKFISAI</sequence>
<dbReference type="SUPFAM" id="SSF53756">
    <property type="entry name" value="UDP-Glycosyltransferase/glycogen phosphorylase"/>
    <property type="match status" value="1"/>
</dbReference>
<dbReference type="GO" id="GO:0016758">
    <property type="term" value="F:hexosyltransferase activity"/>
    <property type="evidence" value="ECO:0007669"/>
    <property type="project" value="TreeGrafter"/>
</dbReference>
<organism evidence="3">
    <name type="scientific">Candidatus Actinomarina minuta</name>
    <dbReference type="NCBI Taxonomy" id="1389454"/>
    <lineage>
        <taxon>Bacteria</taxon>
        <taxon>Bacillati</taxon>
        <taxon>Actinomycetota</taxon>
        <taxon>Actinomycetes</taxon>
        <taxon>Candidatus Actinomarinidae</taxon>
        <taxon>Candidatus Actinomarinales</taxon>
        <taxon>Candidatus Actinomarineae</taxon>
        <taxon>Candidatus Actinomarinaceae</taxon>
        <taxon>Candidatus Actinomarina</taxon>
    </lineage>
</organism>
<evidence type="ECO:0000256" key="1">
    <source>
        <dbReference type="ARBA" id="ARBA00022679"/>
    </source>
</evidence>
<reference evidence="3" key="1">
    <citation type="journal article" date="2013" name="Sci. Rep.">
        <title>Metagenomics uncovers a new group of low GC and ultra-small marine Actinobacteria.</title>
        <authorList>
            <person name="Ghai R."/>
            <person name="Mizuno C.M."/>
            <person name="Picazo A."/>
            <person name="Camacho A."/>
            <person name="Rodriguez-Valera F."/>
        </authorList>
    </citation>
    <scope>NUCLEOTIDE SEQUENCE</scope>
</reference>
<protein>
    <submittedName>
        <fullName evidence="3">Glycosyltransferase</fullName>
    </submittedName>
</protein>
<evidence type="ECO:0000313" key="3">
    <source>
        <dbReference type="EMBL" id="AGQ18737.1"/>
    </source>
</evidence>
<dbReference type="Gene3D" id="3.40.50.2000">
    <property type="entry name" value="Glycogen Phosphorylase B"/>
    <property type="match status" value="2"/>
</dbReference>
<evidence type="ECO:0000259" key="2">
    <source>
        <dbReference type="Pfam" id="PF00534"/>
    </source>
</evidence>
<dbReference type="PANTHER" id="PTHR45947">
    <property type="entry name" value="SULFOQUINOVOSYL TRANSFERASE SQD2"/>
    <property type="match status" value="1"/>
</dbReference>
<feature type="domain" description="Glycosyl transferase family 1" evidence="2">
    <location>
        <begin position="159"/>
        <end position="326"/>
    </location>
</feature>
<dbReference type="EMBL" id="KC811111">
    <property type="protein sequence ID" value="AGQ18737.1"/>
    <property type="molecule type" value="Genomic_DNA"/>
</dbReference>
<proteinExistence type="predicted"/>
<dbReference type="InterPro" id="IPR001296">
    <property type="entry name" value="Glyco_trans_1"/>
</dbReference>
<dbReference type="InterPro" id="IPR050194">
    <property type="entry name" value="Glycosyltransferase_grp1"/>
</dbReference>
<keyword evidence="1 3" id="KW-0808">Transferase</keyword>
<name>S5DUZ3_9ACTN</name>
<accession>S5DUZ3</accession>
<dbReference type="Pfam" id="PF00534">
    <property type="entry name" value="Glycos_transf_1"/>
    <property type="match status" value="1"/>
</dbReference>
<dbReference type="CDD" id="cd03801">
    <property type="entry name" value="GT4_PimA-like"/>
    <property type="match status" value="1"/>
</dbReference>
<dbReference type="AlphaFoldDB" id="S5DUZ3"/>